<dbReference type="InterPro" id="IPR029069">
    <property type="entry name" value="HotDog_dom_sf"/>
</dbReference>
<dbReference type="PANTHER" id="PTHR30272">
    <property type="entry name" value="3-HYDROXYACYL-[ACYL-CARRIER-PROTEIN] DEHYDRATASE"/>
    <property type="match status" value="1"/>
</dbReference>
<evidence type="ECO:0000313" key="4">
    <source>
        <dbReference type="Proteomes" id="UP000502998"/>
    </source>
</evidence>
<dbReference type="GO" id="GO:0016829">
    <property type="term" value="F:lyase activity"/>
    <property type="evidence" value="ECO:0007669"/>
    <property type="project" value="UniProtKB-KW"/>
</dbReference>
<dbReference type="CDD" id="cd01288">
    <property type="entry name" value="FabZ"/>
    <property type="match status" value="1"/>
</dbReference>
<dbReference type="RefSeq" id="WP_173103082.1">
    <property type="nucleotide sequence ID" value="NZ_AP022822.1"/>
</dbReference>
<keyword evidence="2" id="KW-0456">Lyase</keyword>
<dbReference type="EMBL" id="AP022822">
    <property type="protein sequence ID" value="BCA85851.1"/>
    <property type="molecule type" value="Genomic_DNA"/>
</dbReference>
<keyword evidence="4" id="KW-1185">Reference proteome</keyword>
<dbReference type="InterPro" id="IPR013114">
    <property type="entry name" value="FabA_FabZ"/>
</dbReference>
<accession>A0A679IM89</accession>
<dbReference type="KEGG" id="esg:EsVE80_13740"/>
<sequence length="144" mass="15729">MNQTLTVTEVKELIPNRFPILYIDKVTSLLAGKEIVAEKQLTYNEDFCQSQPDNPHMPGTLVLETLAQAGSILILKSPEFLGQTAYIGGIKAAHFYELVRPGNTLTLRFTITKMKGNVGTANAVATIADRKVADCIFTFIVGAN</sequence>
<name>A0A679IM89_9ENTE</name>
<organism evidence="3 4">
    <name type="scientific">Enterococcus saigonensis</name>
    <dbReference type="NCBI Taxonomy" id="1805431"/>
    <lineage>
        <taxon>Bacteria</taxon>
        <taxon>Bacillati</taxon>
        <taxon>Bacillota</taxon>
        <taxon>Bacilli</taxon>
        <taxon>Lactobacillales</taxon>
        <taxon>Enterococcaceae</taxon>
        <taxon>Enterococcus</taxon>
    </lineage>
</organism>
<dbReference type="Gene3D" id="3.10.129.10">
    <property type="entry name" value="Hotdog Thioesterase"/>
    <property type="match status" value="1"/>
</dbReference>
<evidence type="ECO:0000313" key="3">
    <source>
        <dbReference type="EMBL" id="BCA85851.1"/>
    </source>
</evidence>
<comment type="similarity">
    <text evidence="1">Belongs to the thioester dehydratase family. FabZ subfamily.</text>
</comment>
<proteinExistence type="inferred from homology"/>
<dbReference type="Proteomes" id="UP000502998">
    <property type="component" value="Chromosome"/>
</dbReference>
<reference evidence="3 4" key="1">
    <citation type="submission" date="2020-02" db="EMBL/GenBank/DDBJ databases">
        <title>Characterization of vanA genotype vancomycin-resistant Enterococcus saigonensis VE80.</title>
        <authorList>
            <person name="Harada T."/>
            <person name="Motooka D."/>
            <person name="Nakamura S."/>
            <person name="Yamamoto Y."/>
            <person name="Kawahara R."/>
            <person name="Kawatsu K."/>
        </authorList>
    </citation>
    <scope>NUCLEOTIDE SEQUENCE [LARGE SCALE GENOMIC DNA]</scope>
    <source>
        <strain evidence="3 4">VE80</strain>
    </source>
</reference>
<evidence type="ECO:0000256" key="2">
    <source>
        <dbReference type="ARBA" id="ARBA00023239"/>
    </source>
</evidence>
<dbReference type="SUPFAM" id="SSF54637">
    <property type="entry name" value="Thioesterase/thiol ester dehydrase-isomerase"/>
    <property type="match status" value="1"/>
</dbReference>
<gene>
    <name evidence="3" type="primary">fabZ2</name>
    <name evidence="3" type="ORF">EsVE80_13740</name>
</gene>
<evidence type="ECO:0000256" key="1">
    <source>
        <dbReference type="ARBA" id="ARBA00009174"/>
    </source>
</evidence>
<dbReference type="Pfam" id="PF07977">
    <property type="entry name" value="FabA"/>
    <property type="match status" value="1"/>
</dbReference>
<dbReference type="PANTHER" id="PTHR30272:SF1">
    <property type="entry name" value="3-HYDROXYACYL-[ACYL-CARRIER-PROTEIN] DEHYDRATASE"/>
    <property type="match status" value="1"/>
</dbReference>
<dbReference type="AlphaFoldDB" id="A0A679IM89"/>
<protein>
    <submittedName>
        <fullName evidence="3">3-hydroxyacyl-[acyl-carrier-protein] dehydratase FabZ</fullName>
    </submittedName>
</protein>